<organism evidence="1 2">
    <name type="scientific">Psophocarpus tetragonolobus</name>
    <name type="common">Winged bean</name>
    <name type="synonym">Dolichos tetragonolobus</name>
    <dbReference type="NCBI Taxonomy" id="3891"/>
    <lineage>
        <taxon>Eukaryota</taxon>
        <taxon>Viridiplantae</taxon>
        <taxon>Streptophyta</taxon>
        <taxon>Embryophyta</taxon>
        <taxon>Tracheophyta</taxon>
        <taxon>Spermatophyta</taxon>
        <taxon>Magnoliopsida</taxon>
        <taxon>eudicotyledons</taxon>
        <taxon>Gunneridae</taxon>
        <taxon>Pentapetalae</taxon>
        <taxon>rosids</taxon>
        <taxon>fabids</taxon>
        <taxon>Fabales</taxon>
        <taxon>Fabaceae</taxon>
        <taxon>Papilionoideae</taxon>
        <taxon>50 kb inversion clade</taxon>
        <taxon>NPAAA clade</taxon>
        <taxon>indigoferoid/millettioid clade</taxon>
        <taxon>Phaseoleae</taxon>
        <taxon>Psophocarpus</taxon>
    </lineage>
</organism>
<evidence type="ECO:0000313" key="2">
    <source>
        <dbReference type="Proteomes" id="UP001386955"/>
    </source>
</evidence>
<dbReference type="EMBL" id="JAYMYS010000007">
    <property type="protein sequence ID" value="KAK7386600.1"/>
    <property type="molecule type" value="Genomic_DNA"/>
</dbReference>
<reference evidence="1 2" key="1">
    <citation type="submission" date="2024-01" db="EMBL/GenBank/DDBJ databases">
        <title>The genomes of 5 underutilized Papilionoideae crops provide insights into root nodulation and disease resistanc.</title>
        <authorList>
            <person name="Jiang F."/>
        </authorList>
    </citation>
    <scope>NUCLEOTIDE SEQUENCE [LARGE SCALE GENOMIC DNA]</scope>
    <source>
        <strain evidence="1">DUOXIRENSHENG_FW03</strain>
        <tissue evidence="1">Leaves</tissue>
    </source>
</reference>
<accession>A0AAN9S0S9</accession>
<gene>
    <name evidence="1" type="ORF">VNO78_26933</name>
</gene>
<comment type="caution">
    <text evidence="1">The sequence shown here is derived from an EMBL/GenBank/DDBJ whole genome shotgun (WGS) entry which is preliminary data.</text>
</comment>
<sequence length="120" mass="13264">MGCGDPKDRCYYSLGVEEKKNLIAFFTCVKNKPCSSTSKCLSVRRLSSPWDVDSYVKGKQIVKDTKIDSSDSWSSNEGTLVSETAVRQDVDSEVREIAPLLVVPITAETTIDLISLQEPD</sequence>
<dbReference type="Proteomes" id="UP001386955">
    <property type="component" value="Unassembled WGS sequence"/>
</dbReference>
<dbReference type="AlphaFoldDB" id="A0AAN9S0S9"/>
<name>A0AAN9S0S9_PSOTE</name>
<evidence type="ECO:0000313" key="1">
    <source>
        <dbReference type="EMBL" id="KAK7386600.1"/>
    </source>
</evidence>
<proteinExistence type="predicted"/>
<protein>
    <submittedName>
        <fullName evidence="1">Uncharacterized protein</fullName>
    </submittedName>
</protein>
<keyword evidence="2" id="KW-1185">Reference proteome</keyword>